<reference evidence="2" key="1">
    <citation type="journal article" date="2019" name="Int. J. Syst. Evol. Microbiol.">
        <title>The Global Catalogue of Microorganisms (GCM) 10K type strain sequencing project: providing services to taxonomists for standard genome sequencing and annotation.</title>
        <authorList>
            <consortium name="The Broad Institute Genomics Platform"/>
            <consortium name="The Broad Institute Genome Sequencing Center for Infectious Disease"/>
            <person name="Wu L."/>
            <person name="Ma J."/>
        </authorList>
    </citation>
    <scope>NUCLEOTIDE SEQUENCE [LARGE SCALE GENOMIC DNA]</scope>
    <source>
        <strain evidence="2">KCTC 22558</strain>
    </source>
</reference>
<dbReference type="RefSeq" id="WP_189447603.1">
    <property type="nucleotide sequence ID" value="NZ_BMXY01000001.1"/>
</dbReference>
<gene>
    <name evidence="1" type="ORF">GCM10008101_11080</name>
</gene>
<evidence type="ECO:0000313" key="2">
    <source>
        <dbReference type="Proteomes" id="UP000643403"/>
    </source>
</evidence>
<organism evidence="1 2">
    <name type="scientific">Cognatilysobacter xinjiangensis</name>
    <dbReference type="NCBI Taxonomy" id="546892"/>
    <lineage>
        <taxon>Bacteria</taxon>
        <taxon>Pseudomonadati</taxon>
        <taxon>Pseudomonadota</taxon>
        <taxon>Gammaproteobacteria</taxon>
        <taxon>Lysobacterales</taxon>
        <taxon>Lysobacteraceae</taxon>
        <taxon>Cognatilysobacter</taxon>
    </lineage>
</organism>
<protein>
    <submittedName>
        <fullName evidence="1">Uncharacterized protein</fullName>
    </submittedName>
</protein>
<evidence type="ECO:0000313" key="1">
    <source>
        <dbReference type="EMBL" id="GGZ59125.1"/>
    </source>
</evidence>
<proteinExistence type="predicted"/>
<keyword evidence="2" id="KW-1185">Reference proteome</keyword>
<sequence length="83" mass="9332">MLDINLCWDENGRNVVIRRDARPRDVWPVGVFPLGFAEVEKAMLSAELVDQLDMFGSAELSAADEGAIVRRLSPYARRERQAA</sequence>
<name>A0ABQ3BVJ4_9GAMM</name>
<dbReference type="Proteomes" id="UP000643403">
    <property type="component" value="Unassembled WGS sequence"/>
</dbReference>
<dbReference type="EMBL" id="BMXY01000001">
    <property type="protein sequence ID" value="GGZ59125.1"/>
    <property type="molecule type" value="Genomic_DNA"/>
</dbReference>
<comment type="caution">
    <text evidence="1">The sequence shown here is derived from an EMBL/GenBank/DDBJ whole genome shotgun (WGS) entry which is preliminary data.</text>
</comment>
<accession>A0ABQ3BVJ4</accession>